<dbReference type="Gene3D" id="3.40.50.300">
    <property type="entry name" value="P-loop containing nucleotide triphosphate hydrolases"/>
    <property type="match status" value="1"/>
</dbReference>
<dbReference type="InterPro" id="IPR022488">
    <property type="entry name" value="PPK2-related"/>
</dbReference>
<name>A0A2W5KAU7_ANCNO</name>
<evidence type="ECO:0000256" key="6">
    <source>
        <dbReference type="RuleBase" id="RU369062"/>
    </source>
</evidence>
<dbReference type="PANTHER" id="PTHR34383">
    <property type="entry name" value="POLYPHOSPHATE:AMP PHOSPHOTRANSFERASE-RELATED"/>
    <property type="match status" value="1"/>
</dbReference>
<evidence type="ECO:0000259" key="7">
    <source>
        <dbReference type="Pfam" id="PF03976"/>
    </source>
</evidence>
<organism evidence="8 9">
    <name type="scientific">Ancylobacter novellus</name>
    <name type="common">Thiobacillus novellus</name>
    <dbReference type="NCBI Taxonomy" id="921"/>
    <lineage>
        <taxon>Bacteria</taxon>
        <taxon>Pseudomonadati</taxon>
        <taxon>Pseudomonadota</taxon>
        <taxon>Alphaproteobacteria</taxon>
        <taxon>Hyphomicrobiales</taxon>
        <taxon>Xanthobacteraceae</taxon>
        <taxon>Ancylobacter</taxon>
    </lineage>
</organism>
<dbReference type="EMBL" id="QFPN01000008">
    <property type="protein sequence ID" value="PZQ13139.1"/>
    <property type="molecule type" value="Genomic_DNA"/>
</dbReference>
<proteinExistence type="inferred from homology"/>
<dbReference type="PANTHER" id="PTHR34383:SF1">
    <property type="entry name" value="ADP-POLYPHOSPHATE PHOSPHOTRANSFERASE"/>
    <property type="match status" value="1"/>
</dbReference>
<feature type="domain" description="Polyphosphate kinase-2-related" evidence="7">
    <location>
        <begin position="68"/>
        <end position="290"/>
    </location>
</feature>
<dbReference type="InterPro" id="IPR027417">
    <property type="entry name" value="P-loop_NTPase"/>
</dbReference>
<comment type="similarity">
    <text evidence="1 6">Belongs to the polyphosphate kinase 2 (PPK2) family. Class I subfamily.</text>
</comment>
<keyword evidence="2 6" id="KW-0808">Transferase</keyword>
<comment type="subunit">
    <text evidence="6">Homotetramer.</text>
</comment>
<evidence type="ECO:0000256" key="2">
    <source>
        <dbReference type="ARBA" id="ARBA00022679"/>
    </source>
</evidence>
<dbReference type="NCBIfam" id="TIGR03707">
    <property type="entry name" value="PPK2_P_aer"/>
    <property type="match status" value="1"/>
</dbReference>
<dbReference type="GO" id="GO:0008976">
    <property type="term" value="F:polyphosphate kinase activity"/>
    <property type="evidence" value="ECO:0007669"/>
    <property type="project" value="UniProtKB-UniRule"/>
</dbReference>
<evidence type="ECO:0000313" key="9">
    <source>
        <dbReference type="Proteomes" id="UP000249577"/>
    </source>
</evidence>
<evidence type="ECO:0000256" key="4">
    <source>
        <dbReference type="ARBA" id="ARBA00023310"/>
    </source>
</evidence>
<keyword evidence="4" id="KW-0066">ATP synthesis</keyword>
<comment type="caution">
    <text evidence="8">The sequence shown here is derived from an EMBL/GenBank/DDBJ whole genome shotgun (WGS) entry which is preliminary data.</text>
</comment>
<dbReference type="EC" id="2.7.4.-" evidence="6"/>
<evidence type="ECO:0000256" key="5">
    <source>
        <dbReference type="ARBA" id="ARBA00024500"/>
    </source>
</evidence>
<accession>A0A2W5KAU7</accession>
<dbReference type="GO" id="GO:0006754">
    <property type="term" value="P:ATP biosynthetic process"/>
    <property type="evidence" value="ECO:0007669"/>
    <property type="project" value="UniProtKB-KW"/>
</dbReference>
<dbReference type="AlphaFoldDB" id="A0A2W5KAU7"/>
<dbReference type="InterPro" id="IPR022486">
    <property type="entry name" value="PPK2_PA0141"/>
</dbReference>
<reference evidence="8 9" key="1">
    <citation type="submission" date="2017-08" db="EMBL/GenBank/DDBJ databases">
        <title>Infants hospitalized years apart are colonized by the same room-sourced microbial strains.</title>
        <authorList>
            <person name="Brooks B."/>
            <person name="Olm M.R."/>
            <person name="Firek B.A."/>
            <person name="Baker R."/>
            <person name="Thomas B.C."/>
            <person name="Morowitz M.J."/>
            <person name="Banfield J.F."/>
        </authorList>
    </citation>
    <scope>NUCLEOTIDE SEQUENCE [LARGE SCALE GENOMIC DNA]</scope>
    <source>
        <strain evidence="8">S2_005_003_R2_43</strain>
    </source>
</reference>
<evidence type="ECO:0000256" key="3">
    <source>
        <dbReference type="ARBA" id="ARBA00022777"/>
    </source>
</evidence>
<protein>
    <recommendedName>
        <fullName evidence="6">ADP/GDP-polyphosphate phosphotransferase</fullName>
        <ecNumber evidence="6">2.7.4.-</ecNumber>
    </recommendedName>
    <alternativeName>
        <fullName evidence="6">Polyphosphate kinase PPK2</fullName>
    </alternativeName>
</protein>
<comment type="function">
    <text evidence="6">Uses inorganic polyphosphate (polyP) as a donor to convert GDP to GTP or ADP to ATP.</text>
</comment>
<keyword evidence="3 6" id="KW-0418">Kinase</keyword>
<gene>
    <name evidence="8" type="primary">ppk2</name>
    <name evidence="8" type="ORF">DI565_14895</name>
</gene>
<sequence length="318" mass="35427">MTQKDAEANLAAAAKAIDPTDVVAPEGMNDAPPVHIDGITMDLDDLELPKEIVKAAFKSGGYPYDQKLDAKEGDAALVPLQIELLKLQAWAKKEGERIVLLFEGRDAAGKGGTIDRITEHLNPRSVRVEALSKPTAEEASQWYFQRYLRRMPAGGEIVLFDRSWYNRAGVEPVMGFCTPAQTAKFLADAPVVERLLVEDGVRLFKFWLTVGREEQISRLHERRHDPLKRWKLSPIDYAGLNLWDAYSDAADKMLRATHTDAAPWTVVKSNDKRRLRLAVIRHILLNVPYKGRDLAAVGGNDSRLIMDAGTFLADGGEK</sequence>
<dbReference type="Pfam" id="PF03976">
    <property type="entry name" value="PPK2"/>
    <property type="match status" value="1"/>
</dbReference>
<evidence type="ECO:0000313" key="8">
    <source>
        <dbReference type="EMBL" id="PZQ13139.1"/>
    </source>
</evidence>
<evidence type="ECO:0000256" key="1">
    <source>
        <dbReference type="ARBA" id="ARBA00009924"/>
    </source>
</evidence>
<dbReference type="Proteomes" id="UP000249577">
    <property type="component" value="Unassembled WGS sequence"/>
</dbReference>
<comment type="catalytic activity">
    <reaction evidence="5">
        <text>[phosphate](n) + ATP = [phosphate](n+1) + ADP</text>
        <dbReference type="Rhea" id="RHEA:19573"/>
        <dbReference type="Rhea" id="RHEA-COMP:9859"/>
        <dbReference type="Rhea" id="RHEA-COMP:14280"/>
        <dbReference type="ChEBI" id="CHEBI:16838"/>
        <dbReference type="ChEBI" id="CHEBI:30616"/>
        <dbReference type="ChEBI" id="CHEBI:456216"/>
    </reaction>
    <physiologicalReaction direction="right-to-left" evidence="5">
        <dbReference type="Rhea" id="RHEA:19575"/>
    </physiologicalReaction>
</comment>
<dbReference type="SUPFAM" id="SSF52540">
    <property type="entry name" value="P-loop containing nucleoside triphosphate hydrolases"/>
    <property type="match status" value="1"/>
</dbReference>